<dbReference type="AlphaFoldDB" id="A0A6A6ZT09"/>
<feature type="compositionally biased region" description="Polar residues" evidence="1">
    <location>
        <begin position="371"/>
        <end position="398"/>
    </location>
</feature>
<feature type="compositionally biased region" description="Polar residues" evidence="1">
    <location>
        <begin position="196"/>
        <end position="210"/>
    </location>
</feature>
<feature type="compositionally biased region" description="Polar residues" evidence="1">
    <location>
        <begin position="255"/>
        <end position="271"/>
    </location>
</feature>
<protein>
    <submittedName>
        <fullName evidence="2">Uncharacterized protein</fullName>
    </submittedName>
</protein>
<organism evidence="2 3">
    <name type="scientific">Ophiobolus disseminans</name>
    <dbReference type="NCBI Taxonomy" id="1469910"/>
    <lineage>
        <taxon>Eukaryota</taxon>
        <taxon>Fungi</taxon>
        <taxon>Dikarya</taxon>
        <taxon>Ascomycota</taxon>
        <taxon>Pezizomycotina</taxon>
        <taxon>Dothideomycetes</taxon>
        <taxon>Pleosporomycetidae</taxon>
        <taxon>Pleosporales</taxon>
        <taxon>Pleosporineae</taxon>
        <taxon>Phaeosphaeriaceae</taxon>
        <taxon>Ophiobolus</taxon>
    </lineage>
</organism>
<dbReference type="OrthoDB" id="5425130at2759"/>
<evidence type="ECO:0000256" key="1">
    <source>
        <dbReference type="SAM" id="MobiDB-lite"/>
    </source>
</evidence>
<feature type="compositionally biased region" description="Low complexity" evidence="1">
    <location>
        <begin position="148"/>
        <end position="159"/>
    </location>
</feature>
<feature type="region of interest" description="Disordered" evidence="1">
    <location>
        <begin position="29"/>
        <end position="498"/>
    </location>
</feature>
<gene>
    <name evidence="2" type="ORF">CC86DRAFT_372506</name>
</gene>
<reference evidence="2" key="1">
    <citation type="journal article" date="2020" name="Stud. Mycol.">
        <title>101 Dothideomycetes genomes: a test case for predicting lifestyles and emergence of pathogens.</title>
        <authorList>
            <person name="Haridas S."/>
            <person name="Albert R."/>
            <person name="Binder M."/>
            <person name="Bloem J."/>
            <person name="Labutti K."/>
            <person name="Salamov A."/>
            <person name="Andreopoulos B."/>
            <person name="Baker S."/>
            <person name="Barry K."/>
            <person name="Bills G."/>
            <person name="Bluhm B."/>
            <person name="Cannon C."/>
            <person name="Castanera R."/>
            <person name="Culley D."/>
            <person name="Daum C."/>
            <person name="Ezra D."/>
            <person name="Gonzalez J."/>
            <person name="Henrissat B."/>
            <person name="Kuo A."/>
            <person name="Liang C."/>
            <person name="Lipzen A."/>
            <person name="Lutzoni F."/>
            <person name="Magnuson J."/>
            <person name="Mondo S."/>
            <person name="Nolan M."/>
            <person name="Ohm R."/>
            <person name="Pangilinan J."/>
            <person name="Park H.-J."/>
            <person name="Ramirez L."/>
            <person name="Alfaro M."/>
            <person name="Sun H."/>
            <person name="Tritt A."/>
            <person name="Yoshinaga Y."/>
            <person name="Zwiers L.-H."/>
            <person name="Turgeon B."/>
            <person name="Goodwin S."/>
            <person name="Spatafora J."/>
            <person name="Crous P."/>
            <person name="Grigoriev I."/>
        </authorList>
    </citation>
    <scope>NUCLEOTIDE SEQUENCE</scope>
    <source>
        <strain evidence="2">CBS 113818</strain>
    </source>
</reference>
<feature type="compositionally biased region" description="Polar residues" evidence="1">
    <location>
        <begin position="466"/>
        <end position="478"/>
    </location>
</feature>
<name>A0A6A6ZT09_9PLEO</name>
<proteinExistence type="predicted"/>
<sequence length="606" mass="65482">MTDFMAQQGYGLSAPSSRQDIVSALLSEYGNSFGHGDGSPSAFSPVPADKELPSPPPRSDSLRNKPLPAVARAEQRMSMKFQLRVTEDAPLSPYSARTASPGQQSRKKILYRSLSRDAKPPSLNLVTSNGSTAIVPPTPALPIRAQTLPVPSSLQSKSLPSPPPPPPAKSTRRLSAQAPMGLQQSKSQRDLARNDSLLSQGETTSSQSERPATVEAAPIVKRKALPEPVKRFKSLAELGTGRRGGKGGPLPPTSIPQRIKTNSQTSNSSRNEVVPVQEQEVKVPASEQQRHAPIHNQLPPTPEEDKTSTLAPAPPPKAFTALGLPSNPRAKGGPISPKHVRGKSSTGFNLLMKAQRPAPPIPGMELETITPEMTPSPTLDTEQQKGQNMSPVSPLSPKSDQRRPFSYEAAQAVKAPGKTMDQQATNTPTPVAAPPAPSLQELLRPSTQPNPFDSPEPSPTLDPITAPQTTSQIATLPTGTPAKPSTPPPFNPLTRAPIPLPPSSIPPITSTHLDCYTAHKTNIWSNNTFQPMGCMICRANERDRKWACTWCQLRICRGCSEELRAVEGRNLGVLLEMREVREGVERGVRERMEVEEVEREYRRGGR</sequence>
<accession>A0A6A6ZT09</accession>
<feature type="compositionally biased region" description="Polar residues" evidence="1">
    <location>
        <begin position="95"/>
        <end position="104"/>
    </location>
</feature>
<evidence type="ECO:0000313" key="2">
    <source>
        <dbReference type="EMBL" id="KAF2823574.1"/>
    </source>
</evidence>
<keyword evidence="3" id="KW-1185">Reference proteome</keyword>
<dbReference type="Proteomes" id="UP000799424">
    <property type="component" value="Unassembled WGS sequence"/>
</dbReference>
<evidence type="ECO:0000313" key="3">
    <source>
        <dbReference type="Proteomes" id="UP000799424"/>
    </source>
</evidence>
<feature type="compositionally biased region" description="Low complexity" evidence="1">
    <location>
        <begin position="272"/>
        <end position="284"/>
    </location>
</feature>
<dbReference type="EMBL" id="MU006232">
    <property type="protein sequence ID" value="KAF2823574.1"/>
    <property type="molecule type" value="Genomic_DNA"/>
</dbReference>